<evidence type="ECO:0000313" key="3">
    <source>
        <dbReference type="EMBL" id="KAF3326815.1"/>
    </source>
</evidence>
<dbReference type="Proteomes" id="UP000623129">
    <property type="component" value="Unassembled WGS sequence"/>
</dbReference>
<organism evidence="3 4">
    <name type="scientific">Carex littledalei</name>
    <dbReference type="NCBI Taxonomy" id="544730"/>
    <lineage>
        <taxon>Eukaryota</taxon>
        <taxon>Viridiplantae</taxon>
        <taxon>Streptophyta</taxon>
        <taxon>Embryophyta</taxon>
        <taxon>Tracheophyta</taxon>
        <taxon>Spermatophyta</taxon>
        <taxon>Magnoliopsida</taxon>
        <taxon>Liliopsida</taxon>
        <taxon>Poales</taxon>
        <taxon>Cyperaceae</taxon>
        <taxon>Cyperoideae</taxon>
        <taxon>Cariceae</taxon>
        <taxon>Carex</taxon>
        <taxon>Carex subgen. Euthyceras</taxon>
    </lineage>
</organism>
<dbReference type="SMART" id="SM00577">
    <property type="entry name" value="CPDc"/>
    <property type="match status" value="1"/>
</dbReference>
<feature type="region of interest" description="Disordered" evidence="1">
    <location>
        <begin position="49"/>
        <end position="82"/>
    </location>
</feature>
<name>A0A833QHZ3_9POAL</name>
<dbReference type="PANTHER" id="PTHR12210">
    <property type="entry name" value="DULLARD PROTEIN PHOSPHATASE"/>
    <property type="match status" value="1"/>
</dbReference>
<sequence>MSQRLDQHINNQHSTSLFRTPTQTVKHFFFPLSPFQFLSFFKMVSKTPTKCATKPSPSPKSKPKSVRPHRLHRKKSSSPLNSLATAGCSTINASIRSCRLRLVKLFSHLIVKKQRGGFHRLKNPSSSPSPPAPVAKWVAPPNLTLPPTCKKTLFLDLDETLVHSKTDPPPEKYDFMVYPIIGGRVIPFYVLKRPGIDELLRAAAGASFEVVVFTAGLESYASQVLDNLDPTGEIIKHRLYRDSCRETEPGRFVKDLALTGRGLDQVVIVDDNPNAYALQPDNAIPVKPFVNNLGDAELSKVARFFELAGLFEDLRDAVRCYLSDFGDDLGTSV</sequence>
<dbReference type="InterPro" id="IPR050365">
    <property type="entry name" value="TIM50"/>
</dbReference>
<evidence type="ECO:0000259" key="2">
    <source>
        <dbReference type="PROSITE" id="PS50969"/>
    </source>
</evidence>
<protein>
    <submittedName>
        <fullName evidence="3">Putative C-terminal domain small phosphatase</fullName>
    </submittedName>
</protein>
<dbReference type="InterPro" id="IPR023214">
    <property type="entry name" value="HAD_sf"/>
</dbReference>
<dbReference type="NCBIfam" id="TIGR02251">
    <property type="entry name" value="HIF-SF_euk"/>
    <property type="match status" value="1"/>
</dbReference>
<dbReference type="FunFam" id="3.40.50.1000:FF:000093">
    <property type="entry name" value="NLI interacting factor-like phosphatase family protein"/>
    <property type="match status" value="1"/>
</dbReference>
<dbReference type="SUPFAM" id="SSF56784">
    <property type="entry name" value="HAD-like"/>
    <property type="match status" value="1"/>
</dbReference>
<evidence type="ECO:0000313" key="4">
    <source>
        <dbReference type="Proteomes" id="UP000623129"/>
    </source>
</evidence>
<dbReference type="CDD" id="cd07521">
    <property type="entry name" value="HAD_FCP1-like"/>
    <property type="match status" value="1"/>
</dbReference>
<comment type="caution">
    <text evidence="3">The sequence shown here is derived from an EMBL/GenBank/DDBJ whole genome shotgun (WGS) entry which is preliminary data.</text>
</comment>
<feature type="compositionally biased region" description="Basic residues" evidence="1">
    <location>
        <begin position="61"/>
        <end position="76"/>
    </location>
</feature>
<dbReference type="AlphaFoldDB" id="A0A833QHZ3"/>
<dbReference type="Gene3D" id="3.40.50.1000">
    <property type="entry name" value="HAD superfamily/HAD-like"/>
    <property type="match status" value="1"/>
</dbReference>
<reference evidence="3" key="1">
    <citation type="submission" date="2020-01" db="EMBL/GenBank/DDBJ databases">
        <title>Genome sequence of Kobresia littledalei, the first chromosome-level genome in the family Cyperaceae.</title>
        <authorList>
            <person name="Qu G."/>
        </authorList>
    </citation>
    <scope>NUCLEOTIDE SEQUENCE</scope>
    <source>
        <strain evidence="3">C.B.Clarke</strain>
        <tissue evidence="3">Leaf</tissue>
    </source>
</reference>
<keyword evidence="4" id="KW-1185">Reference proteome</keyword>
<dbReference type="OrthoDB" id="277011at2759"/>
<proteinExistence type="predicted"/>
<dbReference type="EMBL" id="SWLB01000018">
    <property type="protein sequence ID" value="KAF3326815.1"/>
    <property type="molecule type" value="Genomic_DNA"/>
</dbReference>
<dbReference type="InterPro" id="IPR011948">
    <property type="entry name" value="Dullard_phosphatase"/>
</dbReference>
<feature type="domain" description="FCP1 homology" evidence="2">
    <location>
        <begin position="146"/>
        <end position="308"/>
    </location>
</feature>
<dbReference type="PROSITE" id="PS50969">
    <property type="entry name" value="FCP1"/>
    <property type="match status" value="1"/>
</dbReference>
<gene>
    <name evidence="3" type="ORF">FCM35_KLT08445</name>
</gene>
<dbReference type="GO" id="GO:0016791">
    <property type="term" value="F:phosphatase activity"/>
    <property type="evidence" value="ECO:0007669"/>
    <property type="project" value="InterPro"/>
</dbReference>
<dbReference type="Pfam" id="PF03031">
    <property type="entry name" value="NIF"/>
    <property type="match status" value="1"/>
</dbReference>
<dbReference type="InterPro" id="IPR036412">
    <property type="entry name" value="HAD-like_sf"/>
</dbReference>
<evidence type="ECO:0000256" key="1">
    <source>
        <dbReference type="SAM" id="MobiDB-lite"/>
    </source>
</evidence>
<accession>A0A833QHZ3</accession>
<dbReference type="InterPro" id="IPR004274">
    <property type="entry name" value="FCP1_dom"/>
</dbReference>